<keyword evidence="3" id="KW-1185">Reference proteome</keyword>
<comment type="caution">
    <text evidence="2">The sequence shown here is derived from an EMBL/GenBank/DDBJ whole genome shotgun (WGS) entry which is preliminary data.</text>
</comment>
<evidence type="ECO:0000313" key="3">
    <source>
        <dbReference type="Proteomes" id="UP000321258"/>
    </source>
</evidence>
<evidence type="ECO:0000313" key="2">
    <source>
        <dbReference type="EMBL" id="GEP01898.1"/>
    </source>
</evidence>
<name>A0A512IW03_9HYPH</name>
<evidence type="ECO:0000256" key="1">
    <source>
        <dbReference type="SAM" id="MobiDB-lite"/>
    </source>
</evidence>
<dbReference type="Proteomes" id="UP000321258">
    <property type="component" value="Unassembled WGS sequence"/>
</dbReference>
<sequence length="64" mass="6943">MSETSKSKGGRPRINATPITVRVPPSQLAPLDAWIADQPEPKPSRPEAVRVAVAEHLKAKGYLK</sequence>
<dbReference type="OrthoDB" id="7452585at2"/>
<dbReference type="EMBL" id="BJZT01000066">
    <property type="protein sequence ID" value="GEP01898.1"/>
    <property type="molecule type" value="Genomic_DNA"/>
</dbReference>
<dbReference type="AlphaFoldDB" id="A0A512IW03"/>
<proteinExistence type="predicted"/>
<protein>
    <recommendedName>
        <fullName evidence="4">Ribbon-helix-helix protein CopG domain-containing protein</fullName>
    </recommendedName>
</protein>
<accession>A0A512IW03</accession>
<gene>
    <name evidence="2" type="ORF">MHA02_42850</name>
</gene>
<organism evidence="2 3">
    <name type="scientific">Methylobacterium haplocladii</name>
    <dbReference type="NCBI Taxonomy" id="1176176"/>
    <lineage>
        <taxon>Bacteria</taxon>
        <taxon>Pseudomonadati</taxon>
        <taxon>Pseudomonadota</taxon>
        <taxon>Alphaproteobacteria</taxon>
        <taxon>Hyphomicrobiales</taxon>
        <taxon>Methylobacteriaceae</taxon>
        <taxon>Methylobacterium</taxon>
    </lineage>
</organism>
<reference evidence="2 3" key="1">
    <citation type="submission" date="2019-07" db="EMBL/GenBank/DDBJ databases">
        <title>Whole genome shotgun sequence of Methylobacterium haplocladii NBRC 107714.</title>
        <authorList>
            <person name="Hosoyama A."/>
            <person name="Uohara A."/>
            <person name="Ohji S."/>
            <person name="Ichikawa N."/>
        </authorList>
    </citation>
    <scope>NUCLEOTIDE SEQUENCE [LARGE SCALE GENOMIC DNA]</scope>
    <source>
        <strain evidence="2 3">NBRC 107714</strain>
    </source>
</reference>
<feature type="region of interest" description="Disordered" evidence="1">
    <location>
        <begin position="1"/>
        <end position="22"/>
    </location>
</feature>
<evidence type="ECO:0008006" key="4">
    <source>
        <dbReference type="Google" id="ProtNLM"/>
    </source>
</evidence>